<evidence type="ECO:0000313" key="3">
    <source>
        <dbReference type="Proteomes" id="UP000629911"/>
    </source>
</evidence>
<dbReference type="EMBL" id="BMTZ01000002">
    <property type="protein sequence ID" value="GGT36985.1"/>
    <property type="molecule type" value="Genomic_DNA"/>
</dbReference>
<gene>
    <name evidence="2" type="ORF">GCM10010287_06690</name>
</gene>
<comment type="caution">
    <text evidence="2">The sequence shown here is derived from an EMBL/GenBank/DDBJ whole genome shotgun (WGS) entry which is preliminary data.</text>
</comment>
<protein>
    <submittedName>
        <fullName evidence="2">Uncharacterized protein</fullName>
    </submittedName>
</protein>
<dbReference type="Proteomes" id="UP000629911">
    <property type="component" value="Unassembled WGS sequence"/>
</dbReference>
<reference evidence="3" key="1">
    <citation type="journal article" date="2019" name="Int. J. Syst. Evol. Microbiol.">
        <title>The Global Catalogue of Microorganisms (GCM) 10K type strain sequencing project: providing services to taxonomists for standard genome sequencing and annotation.</title>
        <authorList>
            <consortium name="The Broad Institute Genomics Platform"/>
            <consortium name="The Broad Institute Genome Sequencing Center for Infectious Disease"/>
            <person name="Wu L."/>
            <person name="Ma J."/>
        </authorList>
    </citation>
    <scope>NUCLEOTIDE SEQUENCE [LARGE SCALE GENOMIC DNA]</scope>
    <source>
        <strain evidence="3">JCM 4422</strain>
    </source>
</reference>
<organism evidence="2 3">
    <name type="scientific">Streptomyces variabilis</name>
    <dbReference type="NCBI Taxonomy" id="67372"/>
    <lineage>
        <taxon>Bacteria</taxon>
        <taxon>Bacillati</taxon>
        <taxon>Actinomycetota</taxon>
        <taxon>Actinomycetes</taxon>
        <taxon>Kitasatosporales</taxon>
        <taxon>Streptomycetaceae</taxon>
        <taxon>Streptomyces</taxon>
        <taxon>Streptomyces griseoincarnatus group</taxon>
    </lineage>
</organism>
<evidence type="ECO:0000256" key="1">
    <source>
        <dbReference type="SAM" id="MobiDB-lite"/>
    </source>
</evidence>
<accession>A0ABQ2TVP6</accession>
<feature type="compositionally biased region" description="Basic and acidic residues" evidence="1">
    <location>
        <begin position="35"/>
        <end position="44"/>
    </location>
</feature>
<keyword evidence="3" id="KW-1185">Reference proteome</keyword>
<evidence type="ECO:0000313" key="2">
    <source>
        <dbReference type="EMBL" id="GGT36985.1"/>
    </source>
</evidence>
<sequence length="59" mass="6324">MKGHAHRRDDGDLTGGGEVLAPHVLLADNLPHLTTPDREVDTGARLEPLGAPSRREAHP</sequence>
<proteinExistence type="predicted"/>
<feature type="region of interest" description="Disordered" evidence="1">
    <location>
        <begin position="28"/>
        <end position="59"/>
    </location>
</feature>
<name>A0ABQ2TVP6_9ACTN</name>